<keyword evidence="2" id="KW-1185">Reference proteome</keyword>
<name>A0A0C1L439_9BACT</name>
<dbReference type="Proteomes" id="UP000031408">
    <property type="component" value="Unassembled WGS sequence"/>
</dbReference>
<evidence type="ECO:0000313" key="2">
    <source>
        <dbReference type="Proteomes" id="UP000031408"/>
    </source>
</evidence>
<evidence type="ECO:0008006" key="3">
    <source>
        <dbReference type="Google" id="ProtNLM"/>
    </source>
</evidence>
<evidence type="ECO:0000313" key="1">
    <source>
        <dbReference type="EMBL" id="KIC94832.1"/>
    </source>
</evidence>
<dbReference type="InterPro" id="IPR025975">
    <property type="entry name" value="Polysacc_lyase"/>
</dbReference>
<dbReference type="EMBL" id="JSVC01000010">
    <property type="protein sequence ID" value="KIC94832.1"/>
    <property type="molecule type" value="Genomic_DNA"/>
</dbReference>
<protein>
    <recommendedName>
        <fullName evidence="3">GH16 domain-containing protein</fullName>
    </recommendedName>
</protein>
<dbReference type="Pfam" id="PF14099">
    <property type="entry name" value="Polysacc_lyase"/>
    <property type="match status" value="1"/>
</dbReference>
<dbReference type="RefSeq" id="WP_039139571.1">
    <property type="nucleotide sequence ID" value="NZ_JSVC01000010.1"/>
</dbReference>
<accession>A0A0C1L439</accession>
<organism evidence="1 2">
    <name type="scientific">Flavihumibacter solisilvae</name>
    <dbReference type="NCBI Taxonomy" id="1349421"/>
    <lineage>
        <taxon>Bacteria</taxon>
        <taxon>Pseudomonadati</taxon>
        <taxon>Bacteroidota</taxon>
        <taxon>Chitinophagia</taxon>
        <taxon>Chitinophagales</taxon>
        <taxon>Chitinophagaceae</taxon>
        <taxon>Flavihumibacter</taxon>
    </lineage>
</organism>
<dbReference type="Gene3D" id="2.60.120.200">
    <property type="match status" value="1"/>
</dbReference>
<sequence>MRDLVKVLLFLPLSACSQVQQSSSLENALQNGWQSSRDVPAPGRSYAPFELVEGSEPWSHEIQSTITRSGKSAWKMEVRPGDREVFFGSYRAEITLTSKASAQTYRPNALRLSTYVPSGVWADSPLPECFPFQAHPYSPVYDAGSASLYIEVKDGQYNARIIHTNGNTTPGSTEVITTIPIGPVERDTWVDWVVFYEPKATPDGRVIIWRRVKGVDNDYKKVVDYTGRTLHGWSQWPYFKAGIYWWNRPATGPDSLVRRAYIDMIAFGRTTEAKVLGQYRLD</sequence>
<proteinExistence type="predicted"/>
<comment type="caution">
    <text evidence="1">The sequence shown here is derived from an EMBL/GenBank/DDBJ whole genome shotgun (WGS) entry which is preliminary data.</text>
</comment>
<reference evidence="1 2" key="1">
    <citation type="submission" date="2014-11" db="EMBL/GenBank/DDBJ databases">
        <title>Genome sequence of Flavihumibacter solisilvae 3-3.</title>
        <authorList>
            <person name="Zhou G."/>
            <person name="Li M."/>
            <person name="Wang G."/>
        </authorList>
    </citation>
    <scope>NUCLEOTIDE SEQUENCE [LARGE SCALE GENOMIC DNA]</scope>
    <source>
        <strain evidence="1 2">3-3</strain>
    </source>
</reference>
<dbReference type="AlphaFoldDB" id="A0A0C1L439"/>
<gene>
    <name evidence="1" type="ORF">OI18_10260</name>
</gene>